<evidence type="ECO:0000313" key="3">
    <source>
        <dbReference type="EnsemblMetazoa" id="XP_038051546.1"/>
    </source>
</evidence>
<feature type="region of interest" description="Disordered" evidence="1">
    <location>
        <begin position="61"/>
        <end position="178"/>
    </location>
</feature>
<proteinExistence type="predicted"/>
<keyword evidence="4" id="KW-1185">Reference proteome</keyword>
<dbReference type="PROSITE" id="PS00108">
    <property type="entry name" value="PROTEIN_KINASE_ST"/>
    <property type="match status" value="1"/>
</dbReference>
<dbReference type="GO" id="GO:0007165">
    <property type="term" value="P:signal transduction"/>
    <property type="evidence" value="ECO:0007669"/>
    <property type="project" value="TreeGrafter"/>
</dbReference>
<dbReference type="InterPro" id="IPR008271">
    <property type="entry name" value="Ser/Thr_kinase_AS"/>
</dbReference>
<feature type="compositionally biased region" description="Pro residues" evidence="1">
    <location>
        <begin position="139"/>
        <end position="154"/>
    </location>
</feature>
<dbReference type="PROSITE" id="PS50011">
    <property type="entry name" value="PROTEIN_KINASE_DOM"/>
    <property type="match status" value="1"/>
</dbReference>
<dbReference type="OrthoDB" id="5965268at2759"/>
<dbReference type="RefSeq" id="XP_038051546.1">
    <property type="nucleotide sequence ID" value="XM_038195618.1"/>
</dbReference>
<dbReference type="EnsemblMetazoa" id="XM_038195618.1">
    <property type="protein sequence ID" value="XP_038051546.1"/>
    <property type="gene ID" value="LOC119724527"/>
</dbReference>
<dbReference type="GO" id="GO:0004672">
    <property type="term" value="F:protein kinase activity"/>
    <property type="evidence" value="ECO:0007669"/>
    <property type="project" value="InterPro"/>
</dbReference>
<organism evidence="3 4">
    <name type="scientific">Patiria miniata</name>
    <name type="common">Bat star</name>
    <name type="synonym">Asterina miniata</name>
    <dbReference type="NCBI Taxonomy" id="46514"/>
    <lineage>
        <taxon>Eukaryota</taxon>
        <taxon>Metazoa</taxon>
        <taxon>Echinodermata</taxon>
        <taxon>Eleutherozoa</taxon>
        <taxon>Asterozoa</taxon>
        <taxon>Asteroidea</taxon>
        <taxon>Valvatacea</taxon>
        <taxon>Valvatida</taxon>
        <taxon>Asterinidae</taxon>
        <taxon>Patiria</taxon>
    </lineage>
</organism>
<evidence type="ECO:0000313" key="4">
    <source>
        <dbReference type="Proteomes" id="UP000887568"/>
    </source>
</evidence>
<dbReference type="InterPro" id="IPR000719">
    <property type="entry name" value="Prot_kinase_dom"/>
</dbReference>
<dbReference type="GO" id="GO:0005737">
    <property type="term" value="C:cytoplasm"/>
    <property type="evidence" value="ECO:0007669"/>
    <property type="project" value="TreeGrafter"/>
</dbReference>
<name>A0A913ZKH4_PATMI</name>
<dbReference type="Gene3D" id="1.10.510.10">
    <property type="entry name" value="Transferase(Phosphotransferase) domain 1"/>
    <property type="match status" value="1"/>
</dbReference>
<dbReference type="OMA" id="VHIAPEC"/>
<dbReference type="SUPFAM" id="SSF56112">
    <property type="entry name" value="Protein kinase-like (PK-like)"/>
    <property type="match status" value="1"/>
</dbReference>
<dbReference type="Proteomes" id="UP000887568">
    <property type="component" value="Unplaced"/>
</dbReference>
<protein>
    <recommendedName>
        <fullName evidence="2">Protein kinase domain-containing protein</fullName>
    </recommendedName>
</protein>
<feature type="compositionally biased region" description="Low complexity" evidence="1">
    <location>
        <begin position="155"/>
        <end position="165"/>
    </location>
</feature>
<dbReference type="Pfam" id="PF00069">
    <property type="entry name" value="Pkinase"/>
    <property type="match status" value="1"/>
</dbReference>
<dbReference type="GO" id="GO:0005524">
    <property type="term" value="F:ATP binding"/>
    <property type="evidence" value="ECO:0007669"/>
    <property type="project" value="InterPro"/>
</dbReference>
<dbReference type="SMART" id="SM00220">
    <property type="entry name" value="S_TKc"/>
    <property type="match status" value="1"/>
</dbReference>
<evidence type="ECO:0000256" key="1">
    <source>
        <dbReference type="SAM" id="MobiDB-lite"/>
    </source>
</evidence>
<reference evidence="3" key="1">
    <citation type="submission" date="2022-11" db="UniProtKB">
        <authorList>
            <consortium name="EnsemblMetazoa"/>
        </authorList>
    </citation>
    <scope>IDENTIFICATION</scope>
</reference>
<evidence type="ECO:0000259" key="2">
    <source>
        <dbReference type="PROSITE" id="PS50011"/>
    </source>
</evidence>
<sequence length="461" mass="49565">MTFLQGTMDINMVLRGQEETCVDCGLPVGLLVQPSTSDTCVDCGFSSARCPHWSCQTSLCPKPGPSKQRTRGSGGLASTPSNTPPLPPLRWLGGVNANPASPPAPIESVPSTPTPTPSMALAASGQLASAIAPSALPNPTHPPVPRSPTPPLQNQPPQQCQTQLPSAPTTQPLTDQQQQQIIQEAMAKFQLSLPSLALQALLPPLDTAVRTVDPYDLELPPCGQVILGSGAFGTVRLEIMNGTAVAVKYVGVADRFPAEREARAMSLLSGHPSFPILHGIVADSQKRGLVMEFIGDHHTLKSLTLNFALEGSHRLKLAPQAWSTVALDVLDGLRCMHDSGLLHNDLKTDNILLRNVRGTWRACIIDVGLCTLAIHPRVYHMTEAQKAQCRQYHAHLAPELVEDAAPQTQLSDIFQLGLVLHSIGHWCGVPVLARLGEWCVKRDPQQRPSTAVIRLILMGIR</sequence>
<dbReference type="InterPro" id="IPR050167">
    <property type="entry name" value="Ser_Thr_protein_kinase"/>
</dbReference>
<feature type="compositionally biased region" description="Polar residues" evidence="1">
    <location>
        <begin position="166"/>
        <end position="175"/>
    </location>
</feature>
<dbReference type="PANTHER" id="PTHR23257">
    <property type="entry name" value="SERINE-THREONINE PROTEIN KINASE"/>
    <property type="match status" value="1"/>
</dbReference>
<accession>A0A913ZKH4</accession>
<dbReference type="CDD" id="cd00180">
    <property type="entry name" value="PKc"/>
    <property type="match status" value="1"/>
</dbReference>
<dbReference type="GeneID" id="119724527"/>
<dbReference type="AlphaFoldDB" id="A0A913ZKH4"/>
<feature type="domain" description="Protein kinase" evidence="2">
    <location>
        <begin position="221"/>
        <end position="461"/>
    </location>
</feature>
<dbReference type="InterPro" id="IPR011009">
    <property type="entry name" value="Kinase-like_dom_sf"/>
</dbReference>